<dbReference type="EMBL" id="CACRXK020013269">
    <property type="protein sequence ID" value="CAB4024851.1"/>
    <property type="molecule type" value="Genomic_DNA"/>
</dbReference>
<dbReference type="Proteomes" id="UP001152795">
    <property type="component" value="Unassembled WGS sequence"/>
</dbReference>
<evidence type="ECO:0000313" key="2">
    <source>
        <dbReference type="Proteomes" id="UP001152795"/>
    </source>
</evidence>
<reference evidence="1" key="1">
    <citation type="submission" date="2020-04" db="EMBL/GenBank/DDBJ databases">
        <authorList>
            <person name="Alioto T."/>
            <person name="Alioto T."/>
            <person name="Gomez Garrido J."/>
        </authorList>
    </citation>
    <scope>NUCLEOTIDE SEQUENCE</scope>
    <source>
        <strain evidence="1">A484AB</strain>
    </source>
</reference>
<keyword evidence="2" id="KW-1185">Reference proteome</keyword>
<dbReference type="AlphaFoldDB" id="A0A7D9L6Q2"/>
<proteinExistence type="predicted"/>
<accession>A0A7D9L6Q2</accession>
<evidence type="ECO:0000313" key="1">
    <source>
        <dbReference type="EMBL" id="CAB4024851.1"/>
    </source>
</evidence>
<comment type="caution">
    <text evidence="1">The sequence shown here is derived from an EMBL/GenBank/DDBJ whole genome shotgun (WGS) entry which is preliminary data.</text>
</comment>
<gene>
    <name evidence="1" type="ORF">PACLA_8A017539</name>
</gene>
<sequence length="448" mass="50593">MDNFIEIQFDYQYYSKSRITPLFIGNDELLALSYDGFYSRMLSEVPHIAKVAPTPSDSLRLILIEENRPEIDLSPKYFKSQMMRLLNKGLKTIVIRVVANESPLVHFGTQAPAKVTNISDNPRSKRRLELVQNSGKGNMQVQLTDNSKTIISPSTDSVILPLERHAKKHEESIRNISEKLQNKTRELECFDNKLSDACHQNGGHLSACGNCHLKIGHTRKSCTFSPCRSAFSCGILAKHNDQRSTRANLTKEVSKLETEITKARSDMHSARTALENVNNSSKKRIEDILVNEEPHRYITSGRRNWLVLNKDVMLLQSKLKGSLPTRNNVMNLLNSLVRETSVSTSTKTTKTSTHSVVIHGTDHRMAPQKRVLEEEYGINFPTKKLCSKSNNQLCLDGQDKSDFHMALKLQQQEIENVSSDSVIDEEDNDDLQLEADAAAALLHLKARK</sequence>
<name>A0A7D9L6Q2_PARCT</name>
<protein>
    <submittedName>
        <fullName evidence="1">Uncharacterized protein</fullName>
    </submittedName>
</protein>
<organism evidence="1 2">
    <name type="scientific">Paramuricea clavata</name>
    <name type="common">Red gorgonian</name>
    <name type="synonym">Violescent sea-whip</name>
    <dbReference type="NCBI Taxonomy" id="317549"/>
    <lineage>
        <taxon>Eukaryota</taxon>
        <taxon>Metazoa</taxon>
        <taxon>Cnidaria</taxon>
        <taxon>Anthozoa</taxon>
        <taxon>Octocorallia</taxon>
        <taxon>Malacalcyonacea</taxon>
        <taxon>Plexauridae</taxon>
        <taxon>Paramuricea</taxon>
    </lineage>
</organism>